<dbReference type="RefSeq" id="WP_085852177.1">
    <property type="nucleotide sequence ID" value="NZ_FOPF01000001.1"/>
</dbReference>
<evidence type="ECO:0000313" key="5">
    <source>
        <dbReference type="Proteomes" id="UP000193870"/>
    </source>
</evidence>
<dbReference type="PANTHER" id="PTHR39962:SF1">
    <property type="entry name" value="LPXI FAMILY PROTEIN"/>
    <property type="match status" value="1"/>
</dbReference>
<gene>
    <name evidence="4" type="ORF">PAM7066_00115</name>
</gene>
<accession>A0A1Y5R8J8</accession>
<evidence type="ECO:0000256" key="1">
    <source>
        <dbReference type="SAM" id="MobiDB-lite"/>
    </source>
</evidence>
<reference evidence="4 5" key="1">
    <citation type="submission" date="2017-03" db="EMBL/GenBank/DDBJ databases">
        <authorList>
            <person name="Afonso C.L."/>
            <person name="Miller P.J."/>
            <person name="Scott M.A."/>
            <person name="Spackman E."/>
            <person name="Goraichik I."/>
            <person name="Dimitrov K.M."/>
            <person name="Suarez D.L."/>
            <person name="Swayne D.E."/>
        </authorList>
    </citation>
    <scope>NUCLEOTIDE SEQUENCE [LARGE SCALE GENOMIC DNA]</scope>
    <source>
        <strain evidence="4 5">CECT 7066</strain>
    </source>
</reference>
<dbReference type="OrthoDB" id="9789836at2"/>
<name>A0A1Y5R8J8_9RHOB</name>
<dbReference type="InterPro" id="IPR010415">
    <property type="entry name" value="LpxI_C"/>
</dbReference>
<dbReference type="Pfam" id="PF06230">
    <property type="entry name" value="LpxI_C"/>
    <property type="match status" value="1"/>
</dbReference>
<dbReference type="InterPro" id="IPR041255">
    <property type="entry name" value="LpxI_N"/>
</dbReference>
<organism evidence="4 5">
    <name type="scientific">Palleronia marisminoris</name>
    <dbReference type="NCBI Taxonomy" id="315423"/>
    <lineage>
        <taxon>Bacteria</taxon>
        <taxon>Pseudomonadati</taxon>
        <taxon>Pseudomonadota</taxon>
        <taxon>Alphaproteobacteria</taxon>
        <taxon>Rhodobacterales</taxon>
        <taxon>Roseobacteraceae</taxon>
        <taxon>Palleronia</taxon>
    </lineage>
</organism>
<evidence type="ECO:0000313" key="4">
    <source>
        <dbReference type="EMBL" id="SLN11600.1"/>
    </source>
</evidence>
<dbReference type="AlphaFoldDB" id="A0A1Y5R8J8"/>
<sequence length="300" mass="30771">MTDLCLIAGQGRLPEILCAAYPEARVVGPEGDAPAGVETFRLEVLGSFLSELAASGVRRVCLVGAIRRPVVDLSQIDEATQPLVPRIVAALGKGDAGALRVLVELIEEAGMEVVGAAELCPELLPPSGVLGTRDPTERDTRDVERALSVLSTTGPADIGQGCVVAGGQVLAVETLPGTDWMLASVAAMRRHVQPAGPAREMNLKSQTLEALGLGGGGGTDPDPAPESLWAPTPAGGVLAKAPKPDQDLRVDMPTIGPDTVRRAAAAGLSGIAVASDGVIVLDRDEVARAADSAGLWVRVI</sequence>
<dbReference type="InterPro" id="IPR053174">
    <property type="entry name" value="LpxI"/>
</dbReference>
<dbReference type="STRING" id="315423.SAMN04488020_101113"/>
<dbReference type="Pfam" id="PF17930">
    <property type="entry name" value="LpxI_N"/>
    <property type="match status" value="1"/>
</dbReference>
<keyword evidence="5" id="KW-1185">Reference proteome</keyword>
<dbReference type="PANTHER" id="PTHR39962">
    <property type="entry name" value="BLL4848 PROTEIN"/>
    <property type="match status" value="1"/>
</dbReference>
<dbReference type="EMBL" id="FWFV01000001">
    <property type="protein sequence ID" value="SLN11600.1"/>
    <property type="molecule type" value="Genomic_DNA"/>
</dbReference>
<proteinExistence type="predicted"/>
<evidence type="ECO:0000259" key="3">
    <source>
        <dbReference type="Pfam" id="PF17930"/>
    </source>
</evidence>
<dbReference type="Gene3D" id="3.40.140.80">
    <property type="match status" value="1"/>
</dbReference>
<dbReference type="Proteomes" id="UP000193870">
    <property type="component" value="Unassembled WGS sequence"/>
</dbReference>
<evidence type="ECO:0008006" key="6">
    <source>
        <dbReference type="Google" id="ProtNLM"/>
    </source>
</evidence>
<feature type="domain" description="LpxI N-terminal" evidence="3">
    <location>
        <begin position="4"/>
        <end position="123"/>
    </location>
</feature>
<dbReference type="InterPro" id="IPR043167">
    <property type="entry name" value="LpxI_C_sf"/>
</dbReference>
<evidence type="ECO:0000259" key="2">
    <source>
        <dbReference type="Pfam" id="PF06230"/>
    </source>
</evidence>
<feature type="region of interest" description="Disordered" evidence="1">
    <location>
        <begin position="214"/>
        <end position="248"/>
    </location>
</feature>
<feature type="domain" description="LpxI C-terminal" evidence="2">
    <location>
        <begin position="126"/>
        <end position="297"/>
    </location>
</feature>
<protein>
    <recommendedName>
        <fullName evidence="6">Phosphatidate cytidylyltransferase</fullName>
    </recommendedName>
</protein>
<dbReference type="Gene3D" id="3.40.50.20">
    <property type="match status" value="1"/>
</dbReference>